<dbReference type="InterPro" id="IPR036864">
    <property type="entry name" value="Zn2-C6_fun-type_DNA-bd_sf"/>
</dbReference>
<dbReference type="CDD" id="cd00067">
    <property type="entry name" value="GAL4"/>
    <property type="match status" value="1"/>
</dbReference>
<dbReference type="Pfam" id="PF00172">
    <property type="entry name" value="Zn_clus"/>
    <property type="match status" value="1"/>
</dbReference>
<feature type="compositionally biased region" description="Polar residues" evidence="3">
    <location>
        <begin position="65"/>
        <end position="119"/>
    </location>
</feature>
<dbReference type="Gene3D" id="4.10.240.10">
    <property type="entry name" value="Zn(2)-C6 fungal-type DNA-binding domain"/>
    <property type="match status" value="1"/>
</dbReference>
<evidence type="ECO:0000313" key="5">
    <source>
        <dbReference type="EMBL" id="RDL37496.1"/>
    </source>
</evidence>
<evidence type="ECO:0000313" key="6">
    <source>
        <dbReference type="Proteomes" id="UP000254866"/>
    </source>
</evidence>
<feature type="region of interest" description="Disordered" evidence="3">
    <location>
        <begin position="24"/>
        <end position="143"/>
    </location>
</feature>
<organism evidence="5 6">
    <name type="scientific">Venustampulla echinocandica</name>
    <dbReference type="NCBI Taxonomy" id="2656787"/>
    <lineage>
        <taxon>Eukaryota</taxon>
        <taxon>Fungi</taxon>
        <taxon>Dikarya</taxon>
        <taxon>Ascomycota</taxon>
        <taxon>Pezizomycotina</taxon>
        <taxon>Leotiomycetes</taxon>
        <taxon>Helotiales</taxon>
        <taxon>Pleuroascaceae</taxon>
        <taxon>Venustampulla</taxon>
    </lineage>
</organism>
<keyword evidence="2" id="KW-0539">Nucleus</keyword>
<gene>
    <name evidence="5" type="ORF">BP5553_04929</name>
</gene>
<proteinExistence type="predicted"/>
<evidence type="ECO:0000256" key="1">
    <source>
        <dbReference type="ARBA" id="ARBA00004123"/>
    </source>
</evidence>
<feature type="domain" description="Zn(2)-C6 fungal-type" evidence="4">
    <location>
        <begin position="17"/>
        <end position="50"/>
    </location>
</feature>
<protein>
    <recommendedName>
        <fullName evidence="4">Zn(2)-C6 fungal-type domain-containing protein</fullName>
    </recommendedName>
</protein>
<feature type="compositionally biased region" description="Low complexity" evidence="3">
    <location>
        <begin position="126"/>
        <end position="138"/>
    </location>
</feature>
<accession>A0A370TPP2</accession>
<evidence type="ECO:0000259" key="4">
    <source>
        <dbReference type="PROSITE" id="PS50048"/>
    </source>
</evidence>
<dbReference type="OrthoDB" id="5344325at2759"/>
<dbReference type="InterPro" id="IPR001138">
    <property type="entry name" value="Zn2Cys6_DnaBD"/>
</dbReference>
<dbReference type="InterPro" id="IPR050613">
    <property type="entry name" value="Sec_Metabolite_Reg"/>
</dbReference>
<dbReference type="PROSITE" id="PS50048">
    <property type="entry name" value="ZN2_CY6_FUNGAL_2"/>
    <property type="match status" value="1"/>
</dbReference>
<dbReference type="PANTHER" id="PTHR31001">
    <property type="entry name" value="UNCHARACTERIZED TRANSCRIPTIONAL REGULATORY PROTEIN"/>
    <property type="match status" value="1"/>
</dbReference>
<dbReference type="GO" id="GO:0000981">
    <property type="term" value="F:DNA-binding transcription factor activity, RNA polymerase II-specific"/>
    <property type="evidence" value="ECO:0007669"/>
    <property type="project" value="InterPro"/>
</dbReference>
<dbReference type="AlphaFoldDB" id="A0A370TPP2"/>
<sequence length="214" mass="23414">MHGSSAGFRSRQRTFTSCTECRRRKQKCNQAKDRPCSNCARRYPPPLCTYESSSPTTPPIGQAVNFGNSDRQRARLSQPNNLNETPNPVVLYTSQYYSGPNQNSHNASPTYHSPSPTTRNDGRLYQGSSSSNQQVIGSSSGGGDLFPMSGEYYASDQMGYNTTESPHGIGYYTASDQPQWLTGGDPDVFVGTGTAEYFYVDESELPRSSGGGRQ</sequence>
<dbReference type="GeneID" id="43597778"/>
<evidence type="ECO:0000256" key="2">
    <source>
        <dbReference type="ARBA" id="ARBA00023242"/>
    </source>
</evidence>
<dbReference type="GO" id="GO:0008270">
    <property type="term" value="F:zinc ion binding"/>
    <property type="evidence" value="ECO:0007669"/>
    <property type="project" value="InterPro"/>
</dbReference>
<keyword evidence="6" id="KW-1185">Reference proteome</keyword>
<comment type="caution">
    <text evidence="5">The sequence shown here is derived from an EMBL/GenBank/DDBJ whole genome shotgun (WGS) entry which is preliminary data.</text>
</comment>
<dbReference type="SUPFAM" id="SSF57701">
    <property type="entry name" value="Zn2/Cys6 DNA-binding domain"/>
    <property type="match status" value="1"/>
</dbReference>
<evidence type="ECO:0000256" key="3">
    <source>
        <dbReference type="SAM" id="MobiDB-lite"/>
    </source>
</evidence>
<dbReference type="Proteomes" id="UP000254866">
    <property type="component" value="Unassembled WGS sequence"/>
</dbReference>
<dbReference type="GO" id="GO:0005634">
    <property type="term" value="C:nucleus"/>
    <property type="evidence" value="ECO:0007669"/>
    <property type="project" value="UniProtKB-SubCell"/>
</dbReference>
<reference evidence="5 6" key="1">
    <citation type="journal article" date="2018" name="IMA Fungus">
        <title>IMA Genome-F 9: Draft genome sequence of Annulohypoxylon stygium, Aspergillus mulundensis, Berkeleyomyces basicola (syn. Thielaviopsis basicola), Ceratocystis smalleyi, two Cercospora beticola strains, Coleophoma cylindrospora, Fusarium fracticaudum, Phialophora cf. hyalina, and Morchella septimelata.</title>
        <authorList>
            <person name="Wingfield B.D."/>
            <person name="Bills G.F."/>
            <person name="Dong Y."/>
            <person name="Huang W."/>
            <person name="Nel W.J."/>
            <person name="Swalarsk-Parry B.S."/>
            <person name="Vaghefi N."/>
            <person name="Wilken P.M."/>
            <person name="An Z."/>
            <person name="de Beer Z.W."/>
            <person name="De Vos L."/>
            <person name="Chen L."/>
            <person name="Duong T.A."/>
            <person name="Gao Y."/>
            <person name="Hammerbacher A."/>
            <person name="Kikkert J.R."/>
            <person name="Li Y."/>
            <person name="Li H."/>
            <person name="Li K."/>
            <person name="Li Q."/>
            <person name="Liu X."/>
            <person name="Ma X."/>
            <person name="Naidoo K."/>
            <person name="Pethybridge S.J."/>
            <person name="Sun J."/>
            <person name="Steenkamp E.T."/>
            <person name="van der Nest M.A."/>
            <person name="van Wyk S."/>
            <person name="Wingfield M.J."/>
            <person name="Xiong C."/>
            <person name="Yue Q."/>
            <person name="Zhang X."/>
        </authorList>
    </citation>
    <scope>NUCLEOTIDE SEQUENCE [LARGE SCALE GENOMIC DNA]</scope>
    <source>
        <strain evidence="5 6">BP 5553</strain>
    </source>
</reference>
<dbReference type="SMART" id="SM00066">
    <property type="entry name" value="GAL4"/>
    <property type="match status" value="1"/>
</dbReference>
<dbReference type="EMBL" id="NPIC01000003">
    <property type="protein sequence ID" value="RDL37496.1"/>
    <property type="molecule type" value="Genomic_DNA"/>
</dbReference>
<dbReference type="RefSeq" id="XP_031870152.1">
    <property type="nucleotide sequence ID" value="XM_032013552.1"/>
</dbReference>
<comment type="subcellular location">
    <subcellularLocation>
        <location evidence="1">Nucleus</location>
    </subcellularLocation>
</comment>
<name>A0A370TPP2_9HELO</name>
<dbReference type="PROSITE" id="PS00463">
    <property type="entry name" value="ZN2_CY6_FUNGAL_1"/>
    <property type="match status" value="1"/>
</dbReference>